<dbReference type="Gene3D" id="3.40.640.10">
    <property type="entry name" value="Type I PLP-dependent aspartate aminotransferase-like (Major domain)"/>
    <property type="match status" value="1"/>
</dbReference>
<keyword evidence="10" id="KW-1185">Reference proteome</keyword>
<dbReference type="EMBL" id="WJXA01000012">
    <property type="protein sequence ID" value="KAF7124132.1"/>
    <property type="molecule type" value="Genomic_DNA"/>
</dbReference>
<dbReference type="InterPro" id="IPR015424">
    <property type="entry name" value="PyrdxlP-dep_Trfase"/>
</dbReference>
<evidence type="ECO:0000256" key="4">
    <source>
        <dbReference type="ARBA" id="ARBA00022729"/>
    </source>
</evidence>
<keyword evidence="3" id="KW-0964">Secreted</keyword>
<dbReference type="GO" id="GO:0016846">
    <property type="term" value="F:carbon-sulfur lyase activity"/>
    <property type="evidence" value="ECO:0007669"/>
    <property type="project" value="InterPro"/>
</dbReference>
<keyword evidence="6" id="KW-0443">Lipid metabolism</keyword>
<dbReference type="InterPro" id="IPR015421">
    <property type="entry name" value="PyrdxlP-dep_Trfase_major"/>
</dbReference>
<dbReference type="GO" id="GO:0016787">
    <property type="term" value="F:hydrolase activity"/>
    <property type="evidence" value="ECO:0007669"/>
    <property type="project" value="UniProtKB-KW"/>
</dbReference>
<evidence type="ECO:0000259" key="7">
    <source>
        <dbReference type="Pfam" id="PF04864"/>
    </source>
</evidence>
<evidence type="ECO:0000313" key="10">
    <source>
        <dbReference type="Proteomes" id="UP000626092"/>
    </source>
</evidence>
<evidence type="ECO:0000256" key="3">
    <source>
        <dbReference type="ARBA" id="ARBA00022525"/>
    </source>
</evidence>
<comment type="caution">
    <text evidence="9">The sequence shown here is derived from an EMBL/GenBank/DDBJ whole genome shotgun (WGS) entry which is preliminary data.</text>
</comment>
<dbReference type="PANTHER" id="PTHR34043:SF3">
    <property type="entry name" value="ALPHA_BETA-HYDROLASES SUPERFAMILY PROTEIN"/>
    <property type="match status" value="1"/>
</dbReference>
<organism evidence="9 10">
    <name type="scientific">Rhododendron simsii</name>
    <name type="common">Sims's rhododendron</name>
    <dbReference type="NCBI Taxonomy" id="118357"/>
    <lineage>
        <taxon>Eukaryota</taxon>
        <taxon>Viridiplantae</taxon>
        <taxon>Streptophyta</taxon>
        <taxon>Embryophyta</taxon>
        <taxon>Tracheophyta</taxon>
        <taxon>Spermatophyta</taxon>
        <taxon>Magnoliopsida</taxon>
        <taxon>eudicotyledons</taxon>
        <taxon>Gunneridae</taxon>
        <taxon>Pentapetalae</taxon>
        <taxon>asterids</taxon>
        <taxon>Ericales</taxon>
        <taxon>Ericaceae</taxon>
        <taxon>Ericoideae</taxon>
        <taxon>Rhodoreae</taxon>
        <taxon>Rhododendron</taxon>
    </lineage>
</organism>
<dbReference type="SUPFAM" id="SSF53383">
    <property type="entry name" value="PLP-dependent transferases"/>
    <property type="match status" value="1"/>
</dbReference>
<sequence length="764" mass="86250">MIRLWVSALQLLELFVSSLVHLVYGLYIFSSALAGDLFQALNEFRFKSNVIAPVKEEGLIGSANSDDLPPIVLVHGIFGFGKGRLGGLSYFAGAEKKDERVLVPDLGSLTSIYDRARELFYYLKGGQVDYGEEHSKACGHSQFGRIYEQGHYPEWDEDHPLHFVGHSAGAQVVRVLQQMLADKAFRGYEGTSEKWVLSLTSLSGAFNGTTRAYFDGMQPEDGRTMKPVCLLQLLRLGVIVFDWLDISWLKAYYNFGFDHFNMSWKNMGVRGLADCLMGNTGPFASGDWILPDLTIQGSIRLNSHLHTFPETFYFSYATKRTTRIAGFTVPSSILRTHPLLFIRVFQMSQWTHPPDATPPYKGYRDEDWWDNDGALNTISMTHPRLPVEHPSQLVVRDSDCQPLQPGICGDPMMFESYWQETGDKCTFVIPGCQSLSYFANKNNLCWFLEPELEEEIKRLHRVVGNAVVEDHYVVVGTGSTQLIQAALYALSPSDESKPTSVVSASPYYSCYPEVTDFLQSGLYKWAGDARAFDKDGPYIEFVTSPSNPDGSIREAIVKKDQGKVVHDLAYYWPQYTPITCCAHFDVMLFTASKCTGHAGSRIGWAIVKDKDVARKMTKFIEISTIGVSKEAQLRSAKIIGVISDSCLHPNSNNFFKYCQRLMAERWGKLKEVVGRSKIFILPEYPPEYCLFTGEFSEAHPAFAWMKCNKNIEDFEKFLGAQKVLARSGRRFGSDPKFVRVSMLSREEEFEIFLHRLLSIQGTCN</sequence>
<dbReference type="Pfam" id="PF04864">
    <property type="entry name" value="Alliinase_C"/>
    <property type="match status" value="1"/>
</dbReference>
<accession>A0A834G330</accession>
<dbReference type="GO" id="GO:0006629">
    <property type="term" value="P:lipid metabolic process"/>
    <property type="evidence" value="ECO:0007669"/>
    <property type="project" value="UniProtKB-KW"/>
</dbReference>
<comment type="subcellular location">
    <subcellularLocation>
        <location evidence="1">Secreted</location>
    </subcellularLocation>
</comment>
<keyword evidence="4" id="KW-0732">Signal</keyword>
<dbReference type="OrthoDB" id="206848at2759"/>
<feature type="domain" description="Alliinase C-terminal" evidence="7">
    <location>
        <begin position="409"/>
        <end position="759"/>
    </location>
</feature>
<comment type="similarity">
    <text evidence="2">Belongs to the alliinase family.</text>
</comment>
<dbReference type="InterPro" id="IPR029058">
    <property type="entry name" value="AB_hydrolase_fold"/>
</dbReference>
<dbReference type="InterPro" id="IPR056304">
    <property type="entry name" value="Lip-like_C"/>
</dbReference>
<proteinExistence type="inferred from homology"/>
<dbReference type="InterPro" id="IPR006948">
    <property type="entry name" value="Alliinase_C"/>
</dbReference>
<dbReference type="Gene3D" id="3.90.1150.10">
    <property type="entry name" value="Aspartate Aminotransferase, domain 1"/>
    <property type="match status" value="1"/>
</dbReference>
<dbReference type="InterPro" id="IPR015422">
    <property type="entry name" value="PyrdxlP-dep_Trfase_small"/>
</dbReference>
<feature type="domain" description="Lipase-like C-terminal" evidence="8">
    <location>
        <begin position="70"/>
        <end position="182"/>
    </location>
</feature>
<evidence type="ECO:0000256" key="5">
    <source>
        <dbReference type="ARBA" id="ARBA00022801"/>
    </source>
</evidence>
<evidence type="ECO:0000256" key="6">
    <source>
        <dbReference type="ARBA" id="ARBA00023098"/>
    </source>
</evidence>
<dbReference type="Gene3D" id="3.40.50.1820">
    <property type="entry name" value="alpha/beta hydrolase"/>
    <property type="match status" value="1"/>
</dbReference>
<dbReference type="Pfam" id="PF24708">
    <property type="entry name" value="Lip_C"/>
    <property type="match status" value="1"/>
</dbReference>
<reference evidence="9" key="1">
    <citation type="submission" date="2019-11" db="EMBL/GenBank/DDBJ databases">
        <authorList>
            <person name="Liu Y."/>
            <person name="Hou J."/>
            <person name="Li T.-Q."/>
            <person name="Guan C.-H."/>
            <person name="Wu X."/>
            <person name="Wu H.-Z."/>
            <person name="Ling F."/>
            <person name="Zhang R."/>
            <person name="Shi X.-G."/>
            <person name="Ren J.-P."/>
            <person name="Chen E.-F."/>
            <person name="Sun J.-M."/>
        </authorList>
    </citation>
    <scope>NUCLEOTIDE SEQUENCE</scope>
    <source>
        <strain evidence="9">Adult_tree_wgs_1</strain>
        <tissue evidence="9">Leaves</tissue>
    </source>
</reference>
<dbReference type="CDD" id="cd00609">
    <property type="entry name" value="AAT_like"/>
    <property type="match status" value="1"/>
</dbReference>
<evidence type="ECO:0000313" key="9">
    <source>
        <dbReference type="EMBL" id="KAF7124132.1"/>
    </source>
</evidence>
<evidence type="ECO:0000256" key="2">
    <source>
        <dbReference type="ARBA" id="ARBA00006312"/>
    </source>
</evidence>
<protein>
    <submittedName>
        <fullName evidence="9">Uncharacterized protein</fullName>
    </submittedName>
</protein>
<dbReference type="AlphaFoldDB" id="A0A834G330"/>
<evidence type="ECO:0000259" key="8">
    <source>
        <dbReference type="Pfam" id="PF24708"/>
    </source>
</evidence>
<dbReference type="PANTHER" id="PTHR34043">
    <property type="entry name" value="ALPHA/BETA-HYDROLASES SUPERFAMILY PROTEIN"/>
    <property type="match status" value="1"/>
</dbReference>
<dbReference type="SUPFAM" id="SSF53474">
    <property type="entry name" value="alpha/beta-Hydrolases"/>
    <property type="match status" value="1"/>
</dbReference>
<name>A0A834G330_RHOSS</name>
<evidence type="ECO:0000256" key="1">
    <source>
        <dbReference type="ARBA" id="ARBA00004613"/>
    </source>
</evidence>
<keyword evidence="5" id="KW-0378">Hydrolase</keyword>
<gene>
    <name evidence="9" type="ORF">RHSIM_Rhsim12G0112400</name>
</gene>
<dbReference type="GO" id="GO:0005576">
    <property type="term" value="C:extracellular region"/>
    <property type="evidence" value="ECO:0007669"/>
    <property type="project" value="UniProtKB-SubCell"/>
</dbReference>
<dbReference type="Proteomes" id="UP000626092">
    <property type="component" value="Unassembled WGS sequence"/>
</dbReference>